<dbReference type="KEGG" id="soe:110803600"/>
<evidence type="ECO:0000313" key="9">
    <source>
        <dbReference type="RefSeq" id="XP_021864818.1"/>
    </source>
</evidence>
<evidence type="ECO:0000256" key="6">
    <source>
        <dbReference type="RuleBase" id="RU367022"/>
    </source>
</evidence>
<feature type="transmembrane region" description="Helical" evidence="6">
    <location>
        <begin position="90"/>
        <end position="116"/>
    </location>
</feature>
<feature type="region of interest" description="Disordered" evidence="7">
    <location>
        <begin position="1"/>
        <end position="26"/>
    </location>
</feature>
<evidence type="ECO:0000313" key="8">
    <source>
        <dbReference type="Proteomes" id="UP000813463"/>
    </source>
</evidence>
<evidence type="ECO:0000256" key="5">
    <source>
        <dbReference type="ARBA" id="ARBA00023136"/>
    </source>
</evidence>
<evidence type="ECO:0000256" key="4">
    <source>
        <dbReference type="ARBA" id="ARBA00022989"/>
    </source>
</evidence>
<dbReference type="AlphaFoldDB" id="A0A9R0KBL0"/>
<evidence type="ECO:0000256" key="3">
    <source>
        <dbReference type="ARBA" id="ARBA00022796"/>
    </source>
</evidence>
<evidence type="ECO:0000256" key="1">
    <source>
        <dbReference type="ARBA" id="ARBA00006921"/>
    </source>
</evidence>
<dbReference type="GO" id="GO:0005375">
    <property type="term" value="F:copper ion transmembrane transporter activity"/>
    <property type="evidence" value="ECO:0000318"/>
    <property type="project" value="GO_Central"/>
</dbReference>
<protein>
    <recommendedName>
        <fullName evidence="6">Copper transport protein</fullName>
    </recommendedName>
</protein>
<keyword evidence="6" id="KW-0186">Copper</keyword>
<dbReference type="Pfam" id="PF04145">
    <property type="entry name" value="Ctr"/>
    <property type="match status" value="2"/>
</dbReference>
<accession>A0A9R0KBL0</accession>
<dbReference type="PANTHER" id="PTHR12483:SF24">
    <property type="entry name" value="COPPER TRANSPORTER 2-RELATED"/>
    <property type="match status" value="1"/>
</dbReference>
<reference evidence="8" key="1">
    <citation type="journal article" date="2021" name="Nat. Commun.">
        <title>Genomic analyses provide insights into spinach domestication and the genetic basis of agronomic traits.</title>
        <authorList>
            <person name="Cai X."/>
            <person name="Sun X."/>
            <person name="Xu C."/>
            <person name="Sun H."/>
            <person name="Wang X."/>
            <person name="Ge C."/>
            <person name="Zhang Z."/>
            <person name="Wang Q."/>
            <person name="Fei Z."/>
            <person name="Jiao C."/>
            <person name="Wang Q."/>
        </authorList>
    </citation>
    <scope>NUCLEOTIDE SEQUENCE [LARGE SCALE GENOMIC DNA]</scope>
    <source>
        <strain evidence="8">cv. Varoflay</strain>
    </source>
</reference>
<feature type="compositionally biased region" description="Gly residues" evidence="7">
    <location>
        <begin position="1"/>
        <end position="12"/>
    </location>
</feature>
<feature type="transmembrane region" description="Helical" evidence="6">
    <location>
        <begin position="59"/>
        <end position="78"/>
    </location>
</feature>
<dbReference type="OrthoDB" id="73901at2759"/>
<sequence length="165" mass="18040">MDHGMNGHGMGGMTMAPPPSSNSSSMMGMGHKKMMMHMTFYWGKNAEILFHGWPGTHTFMYIISLVLVFLTAFCIEALSRSRLVKEGRNAVVSGLLLTVLHTLRMGLAYLVMLAVMSFNGGVFIAAVAGHALGFMVFATRIFRKGTEDSDPPAYRKTSDLPPMSC</sequence>
<proteinExistence type="inferred from homology"/>
<gene>
    <name evidence="9" type="primary">LOC110803600</name>
</gene>
<dbReference type="Proteomes" id="UP000813463">
    <property type="component" value="Chromosome 6"/>
</dbReference>
<comment type="similarity">
    <text evidence="1 6">Belongs to the copper transporter (Ctr) (TC 1.A.56) family. SLC31A subfamily.</text>
</comment>
<keyword evidence="6" id="KW-0406">Ion transport</keyword>
<dbReference type="GeneID" id="110803600"/>
<evidence type="ECO:0000256" key="2">
    <source>
        <dbReference type="ARBA" id="ARBA00022692"/>
    </source>
</evidence>
<reference evidence="9" key="2">
    <citation type="submission" date="2025-08" db="UniProtKB">
        <authorList>
            <consortium name="RefSeq"/>
        </authorList>
    </citation>
    <scope>IDENTIFICATION</scope>
    <source>
        <tissue evidence="9">Leaf</tissue>
    </source>
</reference>
<dbReference type="InterPro" id="IPR007274">
    <property type="entry name" value="Cop_transporter"/>
</dbReference>
<keyword evidence="5 6" id="KW-0472">Membrane</keyword>
<dbReference type="GO" id="GO:0005886">
    <property type="term" value="C:plasma membrane"/>
    <property type="evidence" value="ECO:0000318"/>
    <property type="project" value="GO_Central"/>
</dbReference>
<feature type="transmembrane region" description="Helical" evidence="6">
    <location>
        <begin position="122"/>
        <end position="142"/>
    </location>
</feature>
<keyword evidence="8" id="KW-1185">Reference proteome</keyword>
<keyword evidence="3 6" id="KW-0187">Copper transport</keyword>
<comment type="subcellular location">
    <subcellularLocation>
        <location evidence="6">Membrane</location>
        <topology evidence="6">Multi-pass membrane protein</topology>
    </subcellularLocation>
</comment>
<dbReference type="PANTHER" id="PTHR12483">
    <property type="entry name" value="SOLUTE CARRIER FAMILY 31 COPPER TRANSPORTERS"/>
    <property type="match status" value="1"/>
</dbReference>
<keyword evidence="2 6" id="KW-0812">Transmembrane</keyword>
<organism evidence="8 9">
    <name type="scientific">Spinacia oleracea</name>
    <name type="common">Spinach</name>
    <dbReference type="NCBI Taxonomy" id="3562"/>
    <lineage>
        <taxon>Eukaryota</taxon>
        <taxon>Viridiplantae</taxon>
        <taxon>Streptophyta</taxon>
        <taxon>Embryophyta</taxon>
        <taxon>Tracheophyta</taxon>
        <taxon>Spermatophyta</taxon>
        <taxon>Magnoliopsida</taxon>
        <taxon>eudicotyledons</taxon>
        <taxon>Gunneridae</taxon>
        <taxon>Pentapetalae</taxon>
        <taxon>Caryophyllales</taxon>
        <taxon>Chenopodiaceae</taxon>
        <taxon>Chenopodioideae</taxon>
        <taxon>Anserineae</taxon>
        <taxon>Spinacia</taxon>
    </lineage>
</organism>
<name>A0A9R0KBL0_SPIOL</name>
<keyword evidence="4 6" id="KW-1133">Transmembrane helix</keyword>
<keyword evidence="6" id="KW-0813">Transport</keyword>
<dbReference type="RefSeq" id="XP_021864818.1">
    <property type="nucleotide sequence ID" value="XM_022009126.2"/>
</dbReference>
<evidence type="ECO:0000256" key="7">
    <source>
        <dbReference type="SAM" id="MobiDB-lite"/>
    </source>
</evidence>